<dbReference type="Proteomes" id="UP000011518">
    <property type="component" value="Unassembled WGS sequence"/>
</dbReference>
<proteinExistence type="predicted"/>
<evidence type="ECO:0000313" key="1">
    <source>
        <dbReference type="EMBL" id="ELW62645.1"/>
    </source>
</evidence>
<gene>
    <name evidence="1" type="ORF">TREES_T100015034</name>
</gene>
<sequence>MSRWERSLAGRQRHFTAVLKDMEKEEEKPSCWSTIGEIYGQDRAHSDHDQTKQKVNKTAAWLASSAPPSRFPASLISYSSDSSFQPIPILIHDEDNVIGFPKY</sequence>
<reference evidence="2" key="1">
    <citation type="submission" date="2012-07" db="EMBL/GenBank/DDBJ databases">
        <title>Genome of the Chinese tree shrew, a rising model animal genetically related to primates.</title>
        <authorList>
            <person name="Zhang G."/>
            <person name="Fan Y."/>
            <person name="Yao Y."/>
            <person name="Huang Z."/>
        </authorList>
    </citation>
    <scope>NUCLEOTIDE SEQUENCE [LARGE SCALE GENOMIC DNA]</scope>
</reference>
<reference evidence="2" key="2">
    <citation type="journal article" date="2013" name="Nat. Commun.">
        <title>Genome of the Chinese tree shrew.</title>
        <authorList>
            <person name="Fan Y."/>
            <person name="Huang Z.Y."/>
            <person name="Cao C.C."/>
            <person name="Chen C.S."/>
            <person name="Chen Y.X."/>
            <person name="Fan D.D."/>
            <person name="He J."/>
            <person name="Hou H.L."/>
            <person name="Hu L."/>
            <person name="Hu X.T."/>
            <person name="Jiang X.T."/>
            <person name="Lai R."/>
            <person name="Lang Y.S."/>
            <person name="Liang B."/>
            <person name="Liao S.G."/>
            <person name="Mu D."/>
            <person name="Ma Y.Y."/>
            <person name="Niu Y.Y."/>
            <person name="Sun X.Q."/>
            <person name="Xia J.Q."/>
            <person name="Xiao J."/>
            <person name="Xiong Z.Q."/>
            <person name="Xu L."/>
            <person name="Yang L."/>
            <person name="Zhang Y."/>
            <person name="Zhao W."/>
            <person name="Zhao X.D."/>
            <person name="Zheng Y.T."/>
            <person name="Zhou J.M."/>
            <person name="Zhu Y.B."/>
            <person name="Zhang G.J."/>
            <person name="Wang J."/>
            <person name="Yao Y.G."/>
        </authorList>
    </citation>
    <scope>NUCLEOTIDE SEQUENCE [LARGE SCALE GENOMIC DNA]</scope>
</reference>
<dbReference type="AlphaFoldDB" id="L9KI99"/>
<organism evidence="1 2">
    <name type="scientific">Tupaia chinensis</name>
    <name type="common">Chinese tree shrew</name>
    <name type="synonym">Tupaia belangeri chinensis</name>
    <dbReference type="NCBI Taxonomy" id="246437"/>
    <lineage>
        <taxon>Eukaryota</taxon>
        <taxon>Metazoa</taxon>
        <taxon>Chordata</taxon>
        <taxon>Craniata</taxon>
        <taxon>Vertebrata</taxon>
        <taxon>Euteleostomi</taxon>
        <taxon>Mammalia</taxon>
        <taxon>Eutheria</taxon>
        <taxon>Euarchontoglires</taxon>
        <taxon>Scandentia</taxon>
        <taxon>Tupaiidae</taxon>
        <taxon>Tupaia</taxon>
    </lineage>
</organism>
<name>L9KI99_TUPCH</name>
<dbReference type="InParanoid" id="L9KI99"/>
<evidence type="ECO:0000313" key="2">
    <source>
        <dbReference type="Proteomes" id="UP000011518"/>
    </source>
</evidence>
<dbReference type="EMBL" id="KB320806">
    <property type="protein sequence ID" value="ELW62645.1"/>
    <property type="molecule type" value="Genomic_DNA"/>
</dbReference>
<keyword evidence="2" id="KW-1185">Reference proteome</keyword>
<protein>
    <submittedName>
        <fullName evidence="1">Uncharacterized protein</fullName>
    </submittedName>
</protein>
<accession>L9KI99</accession>